<organism evidence="2 3">
    <name type="scientific">Orbilia oligospora</name>
    <name type="common">Nematode-trapping fungus</name>
    <name type="synonym">Arthrobotrys oligospora</name>
    <dbReference type="NCBI Taxonomy" id="2813651"/>
    <lineage>
        <taxon>Eukaryota</taxon>
        <taxon>Fungi</taxon>
        <taxon>Dikarya</taxon>
        <taxon>Ascomycota</taxon>
        <taxon>Pezizomycotina</taxon>
        <taxon>Orbiliomycetes</taxon>
        <taxon>Orbiliales</taxon>
        <taxon>Orbiliaceae</taxon>
        <taxon>Orbilia</taxon>
    </lineage>
</organism>
<accession>A0A7C8Q2R0</accession>
<dbReference type="EMBL" id="JAABOE010000005">
    <property type="protein sequence ID" value="KAF3190739.1"/>
    <property type="molecule type" value="Genomic_DNA"/>
</dbReference>
<protein>
    <recommendedName>
        <fullName evidence="1">Clr5 domain-containing protein</fullName>
    </recommendedName>
</protein>
<proteinExistence type="predicted"/>
<dbReference type="AlphaFoldDB" id="A0A7C8Q2R0"/>
<dbReference type="Proteomes" id="UP000479691">
    <property type="component" value="Unassembled WGS sequence"/>
</dbReference>
<dbReference type="InterPro" id="IPR025676">
    <property type="entry name" value="Clr5_dom"/>
</dbReference>
<evidence type="ECO:0000313" key="3">
    <source>
        <dbReference type="Proteomes" id="UP000479691"/>
    </source>
</evidence>
<gene>
    <name evidence="2" type="ORF">TWF788_008261</name>
</gene>
<comment type="caution">
    <text evidence="2">The sequence shown here is derived from an EMBL/GenBank/DDBJ whole genome shotgun (WGS) entry which is preliminary data.</text>
</comment>
<evidence type="ECO:0000313" key="2">
    <source>
        <dbReference type="EMBL" id="KAF3190739.1"/>
    </source>
</evidence>
<reference evidence="2 3" key="1">
    <citation type="submission" date="2019-06" db="EMBL/GenBank/DDBJ databases">
        <authorList>
            <person name="Palmer J.M."/>
        </authorList>
    </citation>
    <scope>NUCLEOTIDE SEQUENCE [LARGE SCALE GENOMIC DNA]</scope>
    <source>
        <strain evidence="2 3">TWF788</strain>
    </source>
</reference>
<sequence>MAFLSTAEWEEYQDFIREQYLDKDNTLEGVIRLLKEKFQLEVAKDQLRYRCKLWKYRKKVSSTSLRQAQGQGIIKFSPTKKKEPAKLEQKKKYRCPKVASPATLNTATLNTSEVLISPPTVNTQGPSPHSTVLSNKKTDEFTAPIGLQSPQMLAPIALLHSSPSGFDAGSATWLQLAPGGPYQPGDYIFTRGFGGDVGTYGQDLSTQVPSQQIFEGCMGLRSNPGVPGCYC</sequence>
<name>A0A7C8Q2R0_ORBOL</name>
<dbReference type="Pfam" id="PF14420">
    <property type="entry name" value="Clr5"/>
    <property type="match status" value="1"/>
</dbReference>
<evidence type="ECO:0000259" key="1">
    <source>
        <dbReference type="Pfam" id="PF14420"/>
    </source>
</evidence>
<feature type="domain" description="Clr5" evidence="1">
    <location>
        <begin position="6"/>
        <end position="58"/>
    </location>
</feature>